<dbReference type="Pfam" id="PF14100">
    <property type="entry name" value="DUF6807"/>
    <property type="match status" value="1"/>
</dbReference>
<keyword evidence="1" id="KW-0732">Signal</keyword>
<dbReference type="InterPro" id="IPR029475">
    <property type="entry name" value="DUF6807"/>
</dbReference>
<organism evidence="2 3">
    <name type="scientific">Blastopirellula sediminis</name>
    <dbReference type="NCBI Taxonomy" id="2894196"/>
    <lineage>
        <taxon>Bacteria</taxon>
        <taxon>Pseudomonadati</taxon>
        <taxon>Planctomycetota</taxon>
        <taxon>Planctomycetia</taxon>
        <taxon>Pirellulales</taxon>
        <taxon>Pirellulaceae</taxon>
        <taxon>Blastopirellula</taxon>
    </lineage>
</organism>
<sequence length="321" mass="35559">MSRLLLALLVSSTCLITSLRAEEPPLRPKPIPRVQIIPLPYDQASVQVAGREITRFHFGRDLHRPFLYPVISPAGNRLTRMGHPHDPNGHSHHNSIWISHHDVSGVDFWGDAGKGRIQCMKINRYEDGDDHATIEIVANWIDSSNGATLLTETRTMTFYPLEENEWLLDLKSVLTAQQPEVTLGDTPFGLVGVRMAKTIGVKDGGGRILNSAGERDEKEAFRKRANWVDYSGAAARDELAGITLMSAADNADPTAPFHVRDDGWMGACFSHERPQTLKKGESVTARYGIYIHKDVLSQTEIAAQYDKFGKIAPRSASTAPQ</sequence>
<dbReference type="AlphaFoldDB" id="A0A9X1SEW7"/>
<comment type="caution">
    <text evidence="2">The sequence shown here is derived from an EMBL/GenBank/DDBJ whole genome shotgun (WGS) entry which is preliminary data.</text>
</comment>
<feature type="chain" id="PRO_5040993234" evidence="1">
    <location>
        <begin position="22"/>
        <end position="321"/>
    </location>
</feature>
<feature type="signal peptide" evidence="1">
    <location>
        <begin position="1"/>
        <end position="21"/>
    </location>
</feature>
<keyword evidence="3" id="KW-1185">Reference proteome</keyword>
<evidence type="ECO:0000256" key="1">
    <source>
        <dbReference type="SAM" id="SignalP"/>
    </source>
</evidence>
<evidence type="ECO:0000313" key="2">
    <source>
        <dbReference type="EMBL" id="MCC9627011.1"/>
    </source>
</evidence>
<gene>
    <name evidence="2" type="ORF">LOC68_01200</name>
</gene>
<evidence type="ECO:0000313" key="3">
    <source>
        <dbReference type="Proteomes" id="UP001139103"/>
    </source>
</evidence>
<dbReference type="Proteomes" id="UP001139103">
    <property type="component" value="Unassembled WGS sequence"/>
</dbReference>
<dbReference type="EMBL" id="JAJKFT010000002">
    <property type="protein sequence ID" value="MCC9627011.1"/>
    <property type="molecule type" value="Genomic_DNA"/>
</dbReference>
<name>A0A9X1SEW7_9BACT</name>
<protein>
    <submittedName>
        <fullName evidence="2">PmoA family protein</fullName>
    </submittedName>
</protein>
<proteinExistence type="predicted"/>
<reference evidence="2" key="1">
    <citation type="submission" date="2021-11" db="EMBL/GenBank/DDBJ databases">
        <title>Genome sequence.</title>
        <authorList>
            <person name="Sun Q."/>
        </authorList>
    </citation>
    <scope>NUCLEOTIDE SEQUENCE</scope>
    <source>
        <strain evidence="2">JC732</strain>
    </source>
</reference>
<dbReference type="RefSeq" id="WP_230214649.1">
    <property type="nucleotide sequence ID" value="NZ_JAJKFT010000002.1"/>
</dbReference>
<accession>A0A9X1SEW7</accession>